<gene>
    <name evidence="8" type="ORF">D9611_014828</name>
</gene>
<feature type="compositionally biased region" description="Basic and acidic residues" evidence="6">
    <location>
        <begin position="39"/>
        <end position="51"/>
    </location>
</feature>
<dbReference type="EMBL" id="JAACJK010000021">
    <property type="protein sequence ID" value="KAF5337966.1"/>
    <property type="molecule type" value="Genomic_DNA"/>
</dbReference>
<comment type="subcellular location">
    <subcellularLocation>
        <location evidence="1">Nucleus</location>
    </subcellularLocation>
</comment>
<feature type="compositionally biased region" description="Basic and acidic residues" evidence="6">
    <location>
        <begin position="100"/>
        <end position="111"/>
    </location>
</feature>
<dbReference type="InterPro" id="IPR008906">
    <property type="entry name" value="HATC_C_dom"/>
</dbReference>
<dbReference type="Proteomes" id="UP000541558">
    <property type="component" value="Unassembled WGS sequence"/>
</dbReference>
<dbReference type="GO" id="GO:0046983">
    <property type="term" value="F:protein dimerization activity"/>
    <property type="evidence" value="ECO:0007669"/>
    <property type="project" value="InterPro"/>
</dbReference>
<feature type="compositionally biased region" description="Basic and acidic residues" evidence="6">
    <location>
        <begin position="593"/>
        <end position="604"/>
    </location>
</feature>
<proteinExistence type="predicted"/>
<organism evidence="8 9">
    <name type="scientific">Ephemerocybe angulata</name>
    <dbReference type="NCBI Taxonomy" id="980116"/>
    <lineage>
        <taxon>Eukaryota</taxon>
        <taxon>Fungi</taxon>
        <taxon>Dikarya</taxon>
        <taxon>Basidiomycota</taxon>
        <taxon>Agaricomycotina</taxon>
        <taxon>Agaricomycetes</taxon>
        <taxon>Agaricomycetidae</taxon>
        <taxon>Agaricales</taxon>
        <taxon>Agaricineae</taxon>
        <taxon>Psathyrellaceae</taxon>
        <taxon>Ephemerocybe</taxon>
    </lineage>
</organism>
<feature type="domain" description="HAT C-terminal dimerisation" evidence="7">
    <location>
        <begin position="920"/>
        <end position="988"/>
    </location>
</feature>
<feature type="region of interest" description="Disordered" evidence="6">
    <location>
        <begin position="570"/>
        <end position="614"/>
    </location>
</feature>
<dbReference type="Pfam" id="PF05699">
    <property type="entry name" value="Dimer_Tnp_hAT"/>
    <property type="match status" value="1"/>
</dbReference>
<feature type="compositionally biased region" description="Polar residues" evidence="6">
    <location>
        <begin position="870"/>
        <end position="882"/>
    </location>
</feature>
<dbReference type="GO" id="GO:0008270">
    <property type="term" value="F:zinc ion binding"/>
    <property type="evidence" value="ECO:0007669"/>
    <property type="project" value="UniProtKB-KW"/>
</dbReference>
<evidence type="ECO:0000256" key="3">
    <source>
        <dbReference type="ARBA" id="ARBA00022771"/>
    </source>
</evidence>
<name>A0A8H5CBB5_9AGAR</name>
<evidence type="ECO:0000313" key="8">
    <source>
        <dbReference type="EMBL" id="KAF5337966.1"/>
    </source>
</evidence>
<keyword evidence="9" id="KW-1185">Reference proteome</keyword>
<feature type="compositionally biased region" description="Acidic residues" evidence="6">
    <location>
        <begin position="605"/>
        <end position="614"/>
    </location>
</feature>
<feature type="compositionally biased region" description="Basic residues" evidence="6">
    <location>
        <begin position="139"/>
        <end position="150"/>
    </location>
</feature>
<dbReference type="InterPro" id="IPR052035">
    <property type="entry name" value="ZnF_BED_domain_contain"/>
</dbReference>
<accession>A0A8H5CBB5</accession>
<feature type="region of interest" description="Disordered" evidence="6">
    <location>
        <begin position="1"/>
        <end position="250"/>
    </location>
</feature>
<evidence type="ECO:0000256" key="1">
    <source>
        <dbReference type="ARBA" id="ARBA00004123"/>
    </source>
</evidence>
<reference evidence="8 9" key="1">
    <citation type="journal article" date="2020" name="ISME J.">
        <title>Uncovering the hidden diversity of litter-decomposition mechanisms in mushroom-forming fungi.</title>
        <authorList>
            <person name="Floudas D."/>
            <person name="Bentzer J."/>
            <person name="Ahren D."/>
            <person name="Johansson T."/>
            <person name="Persson P."/>
            <person name="Tunlid A."/>
        </authorList>
    </citation>
    <scope>NUCLEOTIDE SEQUENCE [LARGE SCALE GENOMIC DNA]</scope>
    <source>
        <strain evidence="8 9">CBS 175.51</strain>
    </source>
</reference>
<dbReference type="InterPro" id="IPR012337">
    <property type="entry name" value="RNaseH-like_sf"/>
</dbReference>
<keyword evidence="3" id="KW-0863">Zinc-finger</keyword>
<protein>
    <recommendedName>
        <fullName evidence="7">HAT C-terminal dimerisation domain-containing protein</fullName>
    </recommendedName>
</protein>
<dbReference type="OrthoDB" id="3058553at2759"/>
<feature type="compositionally biased region" description="Acidic residues" evidence="6">
    <location>
        <begin position="170"/>
        <end position="197"/>
    </location>
</feature>
<dbReference type="AlphaFoldDB" id="A0A8H5CBB5"/>
<keyword evidence="2" id="KW-0479">Metal-binding</keyword>
<feature type="compositionally biased region" description="Acidic residues" evidence="6">
    <location>
        <begin position="215"/>
        <end position="224"/>
    </location>
</feature>
<comment type="caution">
    <text evidence="8">The sequence shown here is derived from an EMBL/GenBank/DDBJ whole genome shotgun (WGS) entry which is preliminary data.</text>
</comment>
<dbReference type="PANTHER" id="PTHR46481:SF10">
    <property type="entry name" value="ZINC FINGER BED DOMAIN-CONTAINING PROTEIN 39"/>
    <property type="match status" value="1"/>
</dbReference>
<evidence type="ECO:0000256" key="5">
    <source>
        <dbReference type="ARBA" id="ARBA00023242"/>
    </source>
</evidence>
<dbReference type="GO" id="GO:0005634">
    <property type="term" value="C:nucleus"/>
    <property type="evidence" value="ECO:0007669"/>
    <property type="project" value="UniProtKB-SubCell"/>
</dbReference>
<feature type="compositionally biased region" description="Basic and acidic residues" evidence="6">
    <location>
        <begin position="1"/>
        <end position="14"/>
    </location>
</feature>
<dbReference type="PANTHER" id="PTHR46481">
    <property type="entry name" value="ZINC FINGER BED DOMAIN-CONTAINING PROTEIN 4"/>
    <property type="match status" value="1"/>
</dbReference>
<keyword evidence="5" id="KW-0539">Nucleus</keyword>
<feature type="region of interest" description="Disordered" evidence="6">
    <location>
        <begin position="870"/>
        <end position="891"/>
    </location>
</feature>
<feature type="compositionally biased region" description="Acidic residues" evidence="6">
    <location>
        <begin position="580"/>
        <end position="592"/>
    </location>
</feature>
<evidence type="ECO:0000256" key="2">
    <source>
        <dbReference type="ARBA" id="ARBA00022723"/>
    </source>
</evidence>
<evidence type="ECO:0000313" key="9">
    <source>
        <dbReference type="Proteomes" id="UP000541558"/>
    </source>
</evidence>
<evidence type="ECO:0000256" key="4">
    <source>
        <dbReference type="ARBA" id="ARBA00022833"/>
    </source>
</evidence>
<feature type="region of interest" description="Disordered" evidence="6">
    <location>
        <begin position="320"/>
        <end position="352"/>
    </location>
</feature>
<sequence length="1036" mass="117885">MEKYIERGRKEVDPRNILNQKRASKPTERATANAGGETGEEKGKRKQRSEDGSDDDGNPRNGRKAKSRKTQERTEKADKKASEVSTPPRRLLFATGAGDAVREDGTYKDASEMEWLNSPSDATAMAGPPVTANPVTPTRAHRRDRRRRRQASTNGEMGDVSDAGEKESGDEGESEDEDEEEAEDEDEGESEDEDEENAGAKKKQRVKDKPKPSDSDAEASETEDEGTKKYYALFKRMGKRKPRKSEETRDLRPFFKANTRMIDNKETPGHYCTECLKDSTIPQRKKFFTGNVSTQRKHITRFHYDAYEESCDARGIETKAQAPKGWKKGSKSKSQQSISKWTEKQQNPLPKPKVTKEGILEYLIELLVDADLSFRFVERASFRRFVLYINPKLKDTDIPHKTSVANAIKEKGEHLETVDFEIIQNISSLITLVYDGWSTKNRKNYTGIGIQYIDSEKGNDNSWKIRRCLLVFEPSPARHTGKAIGKELLEVVRKYHMENKLGWTVGDNLTANDVGIRYLCRKLNKDGRGKPLDPKEVRGRCISHAIHLGPCHFIKALNVPGINTVKRNLRKKKGKAPDDPGLDGDGTEIEEVGAERDGDGHDSSSSDEDDDGEDDEFDIEISMEVEADMSNQSDYDAVHIVDFEPGDVIGKLLAFINQIRGCSESARNYFELVCHLVKIIPKTLKLWVRTRWGSLDDCLETALYVQKAIDRFCSTADFEDSIPKLRNGKRWRDYLLTADEWKIISLSHRVLNVAAKTHARLSADRSPTLQYVYPILEKLLSEWEEMAKLAEFQPIKHAIDAGLENLTKWYRSTDDIGAYFVAHLLDPVRKDRYVKCAWEKKYVKNAMEKFRSVYLDYKIDYDAECRAKQRSLNKQTASNSAPSRPPDMEDDWMDAMQASHHNSDSEDGDSGAAFRDDFAELNKYLAMQTVSRKDCPDPVAWWGHHGSEFPVLRKMARDYLAIPASSALIERAFSMSARTDDPRRRNMGGLKFGMVQKLRDAYREGRLEAAREAWVKIDPDFNFFDDIAEIVELLEV</sequence>
<keyword evidence="4" id="KW-0862">Zinc</keyword>
<feature type="compositionally biased region" description="Basic and acidic residues" evidence="6">
    <location>
        <begin position="69"/>
        <end position="82"/>
    </location>
</feature>
<dbReference type="SUPFAM" id="SSF53098">
    <property type="entry name" value="Ribonuclease H-like"/>
    <property type="match status" value="1"/>
</dbReference>
<evidence type="ECO:0000259" key="7">
    <source>
        <dbReference type="Pfam" id="PF05699"/>
    </source>
</evidence>
<evidence type="ECO:0000256" key="6">
    <source>
        <dbReference type="SAM" id="MobiDB-lite"/>
    </source>
</evidence>